<dbReference type="InterPro" id="IPR013130">
    <property type="entry name" value="Fe3_Rdtase_TM_dom"/>
</dbReference>
<dbReference type="Pfam" id="PF01794">
    <property type="entry name" value="Ferric_reduct"/>
    <property type="match status" value="1"/>
</dbReference>
<evidence type="ECO:0000256" key="2">
    <source>
        <dbReference type="ARBA" id="ARBA00022692"/>
    </source>
</evidence>
<evidence type="ECO:0000256" key="5">
    <source>
        <dbReference type="SAM" id="Phobius"/>
    </source>
</evidence>
<dbReference type="GO" id="GO:0016020">
    <property type="term" value="C:membrane"/>
    <property type="evidence" value="ECO:0007669"/>
    <property type="project" value="UniProtKB-SubCell"/>
</dbReference>
<feature type="transmembrane region" description="Helical" evidence="5">
    <location>
        <begin position="58"/>
        <end position="81"/>
    </location>
</feature>
<feature type="transmembrane region" description="Helical" evidence="5">
    <location>
        <begin position="26"/>
        <end position="52"/>
    </location>
</feature>
<feature type="transmembrane region" description="Helical" evidence="5">
    <location>
        <begin position="132"/>
        <end position="153"/>
    </location>
</feature>
<feature type="transmembrane region" description="Helical" evidence="5">
    <location>
        <begin position="168"/>
        <end position="189"/>
    </location>
</feature>
<name>A0A842JA52_9ACTN</name>
<keyword evidence="2 5" id="KW-0812">Transmembrane</keyword>
<gene>
    <name evidence="7" type="ORF">H7313_03135</name>
</gene>
<feature type="domain" description="Ferric oxidoreductase" evidence="6">
    <location>
        <begin position="63"/>
        <end position="176"/>
    </location>
</feature>
<evidence type="ECO:0000259" key="6">
    <source>
        <dbReference type="Pfam" id="PF01794"/>
    </source>
</evidence>
<reference evidence="7 8" key="1">
    <citation type="submission" date="2020-08" db="EMBL/GenBank/DDBJ databases">
        <authorList>
            <person name="Liu C."/>
            <person name="Sun Q."/>
        </authorList>
    </citation>
    <scope>NUCLEOTIDE SEQUENCE [LARGE SCALE GENOMIC DNA]</scope>
    <source>
        <strain evidence="7 8">N22</strain>
    </source>
</reference>
<evidence type="ECO:0000256" key="1">
    <source>
        <dbReference type="ARBA" id="ARBA00004141"/>
    </source>
</evidence>
<accession>A0A842JA52</accession>
<comment type="subcellular location">
    <subcellularLocation>
        <location evidence="1">Membrane</location>
        <topology evidence="1">Multi-pass membrane protein</topology>
    </subcellularLocation>
</comment>
<protein>
    <submittedName>
        <fullName evidence="7">Ferric reductase-like transmembrane domain-containing protein</fullName>
    </submittedName>
</protein>
<feature type="transmembrane region" description="Helical" evidence="5">
    <location>
        <begin position="195"/>
        <end position="215"/>
    </location>
</feature>
<dbReference type="Proteomes" id="UP000587396">
    <property type="component" value="Unassembled WGS sequence"/>
</dbReference>
<evidence type="ECO:0000313" key="8">
    <source>
        <dbReference type="Proteomes" id="UP000587396"/>
    </source>
</evidence>
<evidence type="ECO:0000313" key="7">
    <source>
        <dbReference type="EMBL" id="MBC2888344.1"/>
    </source>
</evidence>
<keyword evidence="3 5" id="KW-1133">Transmembrane helix</keyword>
<keyword evidence="8" id="KW-1185">Reference proteome</keyword>
<evidence type="ECO:0000256" key="3">
    <source>
        <dbReference type="ARBA" id="ARBA00022989"/>
    </source>
</evidence>
<organism evidence="7 8">
    <name type="scientific">Gordonibacter massiliensis</name>
    <name type="common">ex Traore et al. 2017</name>
    <dbReference type="NCBI Taxonomy" id="1841863"/>
    <lineage>
        <taxon>Bacteria</taxon>
        <taxon>Bacillati</taxon>
        <taxon>Actinomycetota</taxon>
        <taxon>Coriobacteriia</taxon>
        <taxon>Eggerthellales</taxon>
        <taxon>Eggerthellaceae</taxon>
        <taxon>Gordonibacter</taxon>
    </lineage>
</organism>
<keyword evidence="4 5" id="KW-0472">Membrane</keyword>
<evidence type="ECO:0000256" key="4">
    <source>
        <dbReference type="ARBA" id="ARBA00023136"/>
    </source>
</evidence>
<comment type="caution">
    <text evidence="7">The sequence shown here is derived from an EMBL/GenBank/DDBJ whole genome shotgun (WGS) entry which is preliminary data.</text>
</comment>
<dbReference type="AlphaFoldDB" id="A0A842JA52"/>
<feature type="transmembrane region" description="Helical" evidence="5">
    <location>
        <begin position="93"/>
        <end position="112"/>
    </location>
</feature>
<dbReference type="EMBL" id="JACMSE010000001">
    <property type="protein sequence ID" value="MBC2888344.1"/>
    <property type="molecule type" value="Genomic_DNA"/>
</dbReference>
<proteinExistence type="predicted"/>
<sequence length="224" mass="24140">MAFLLVLACTAAACFLLRTQIKKFPAVFYLLAVVLDALFVAGCLGLLPWFVWDGLSLLVRRCALAFSLFTVVMFIGVLPVGSKARSWLMPVRGELSIVACILALGHAAFYLISYAPRLLAGGAAGANMRASFVAAVVLLALLLVLGVTSFNAVKNRMRSTTWKRVQRLAYLFFALAYVHLALSLAPSALQGGASAQASMIAYTAVFALYAALRVARFRADRRKA</sequence>
<dbReference type="RefSeq" id="WP_185904282.1">
    <property type="nucleotide sequence ID" value="NZ_JACMSE010000001.1"/>
</dbReference>